<dbReference type="PANTHER" id="PTHR47215">
    <property type="match status" value="1"/>
</dbReference>
<evidence type="ECO:0000313" key="3">
    <source>
        <dbReference type="EMBL" id="CAD9860707.1"/>
    </source>
</evidence>
<proteinExistence type="predicted"/>
<keyword evidence="1" id="KW-0732">Signal</keyword>
<sequence length="301" mass="32733">MALSNSFSLHFCLLLILPLISHGFVNLNARNVLHLETSQLLQTARQSCRSQLKLSANDIAWNQVKVLENKKAAEGLKSIVLDVGDIEKSYTNPGQYVQLRPDASGKPGFYAIANAPAKAVSKGAFEFLIKETEGNTWLTGAEDGAALEMTGAMGKGYAIQENFLGYKYDWPCINILLFACGSGIAPVRAAIENGLTVMKGSPLMKQCRLYYGVKTPDHLAYKDKFEAWAADGVEIVPVVSRPEGTGWTGRTGYIQDALKADGVDIPRNSGAIMCGHKEMVESVKETMAEAGSFEGRFLLNF</sequence>
<evidence type="ECO:0000259" key="2">
    <source>
        <dbReference type="Pfam" id="PF00175"/>
    </source>
</evidence>
<protein>
    <recommendedName>
        <fullName evidence="2">Oxidoreductase FAD/NAD(P)-binding domain-containing protein</fullName>
    </recommendedName>
</protein>
<dbReference type="Pfam" id="PF00175">
    <property type="entry name" value="NAD_binding_1"/>
    <property type="match status" value="1"/>
</dbReference>
<dbReference type="AlphaFoldDB" id="A0A7S2UVS4"/>
<feature type="chain" id="PRO_5031303976" description="Oxidoreductase FAD/NAD(P)-binding domain-containing protein" evidence="1">
    <location>
        <begin position="24"/>
        <end position="301"/>
    </location>
</feature>
<dbReference type="Gene3D" id="2.40.30.10">
    <property type="entry name" value="Translation factors"/>
    <property type="match status" value="1"/>
</dbReference>
<reference evidence="3" key="1">
    <citation type="submission" date="2021-01" db="EMBL/GenBank/DDBJ databases">
        <authorList>
            <person name="Corre E."/>
            <person name="Pelletier E."/>
            <person name="Niang G."/>
            <person name="Scheremetjew M."/>
            <person name="Finn R."/>
            <person name="Kale V."/>
            <person name="Holt S."/>
            <person name="Cochrane G."/>
            <person name="Meng A."/>
            <person name="Brown T."/>
            <person name="Cohen L."/>
        </authorList>
    </citation>
    <scope>NUCLEOTIDE SEQUENCE</scope>
    <source>
        <strain evidence="3">CCMP1661</strain>
    </source>
</reference>
<evidence type="ECO:0000256" key="1">
    <source>
        <dbReference type="SAM" id="SignalP"/>
    </source>
</evidence>
<feature type="domain" description="Oxidoreductase FAD/NAD(P)-binding" evidence="2">
    <location>
        <begin position="179"/>
        <end position="284"/>
    </location>
</feature>
<dbReference type="SUPFAM" id="SSF52343">
    <property type="entry name" value="Ferredoxin reductase-like, C-terminal NADP-linked domain"/>
    <property type="match status" value="1"/>
</dbReference>
<dbReference type="InterPro" id="IPR017938">
    <property type="entry name" value="Riboflavin_synthase-like_b-brl"/>
</dbReference>
<dbReference type="InterPro" id="IPR039261">
    <property type="entry name" value="FNR_nucleotide-bd"/>
</dbReference>
<dbReference type="PANTHER" id="PTHR47215:SF1">
    <property type="entry name" value="F9L1.8 PROTEIN"/>
    <property type="match status" value="1"/>
</dbReference>
<name>A0A7S2UVS4_9STRA</name>
<dbReference type="InterPro" id="IPR001433">
    <property type="entry name" value="OxRdtase_FAD/NAD-bd"/>
</dbReference>
<gene>
    <name evidence="3" type="ORF">FJAP1339_LOCUS3228</name>
</gene>
<dbReference type="EMBL" id="HBHR01006594">
    <property type="protein sequence ID" value="CAD9860707.1"/>
    <property type="molecule type" value="Transcribed_RNA"/>
</dbReference>
<dbReference type="GO" id="GO:0016491">
    <property type="term" value="F:oxidoreductase activity"/>
    <property type="evidence" value="ECO:0007669"/>
    <property type="project" value="InterPro"/>
</dbReference>
<dbReference type="Gene3D" id="3.40.50.80">
    <property type="entry name" value="Nucleotide-binding domain of ferredoxin-NADP reductase (FNR) module"/>
    <property type="match status" value="1"/>
</dbReference>
<organism evidence="3">
    <name type="scientific">Fibrocapsa japonica</name>
    <dbReference type="NCBI Taxonomy" id="94617"/>
    <lineage>
        <taxon>Eukaryota</taxon>
        <taxon>Sar</taxon>
        <taxon>Stramenopiles</taxon>
        <taxon>Ochrophyta</taxon>
        <taxon>Raphidophyceae</taxon>
        <taxon>Chattonellales</taxon>
        <taxon>Chattonellaceae</taxon>
        <taxon>Fibrocapsa</taxon>
    </lineage>
</organism>
<accession>A0A7S2UVS4</accession>
<feature type="signal peptide" evidence="1">
    <location>
        <begin position="1"/>
        <end position="23"/>
    </location>
</feature>
<dbReference type="SUPFAM" id="SSF63380">
    <property type="entry name" value="Riboflavin synthase domain-like"/>
    <property type="match status" value="1"/>
</dbReference>